<reference evidence="6" key="1">
    <citation type="submission" date="2021-03" db="EMBL/GenBank/DDBJ databases">
        <title>Genomic Encyclopedia of Type Strains, Phase IV (KMG-IV): sequencing the most valuable type-strain genomes for metagenomic binning, comparative biology and taxonomic classification.</title>
        <authorList>
            <person name="Goeker M."/>
        </authorList>
    </citation>
    <scope>NUCLEOTIDE SEQUENCE</scope>
    <source>
        <strain evidence="6">DSM 23564</strain>
    </source>
</reference>
<name>A0A8T4GIZ3_9EURY</name>
<comment type="function">
    <text evidence="5">Guanylyltransferase that catalyzes the activation of (2S)-2-phospholactate (2-PL) as (2S)-lactyl-2-diphospho-5'-guanosine, via the condensation of 2-PL with GTP. It is involved in the biosynthesis of coenzyme F420, a hydride carrier cofactor.</text>
</comment>
<comment type="similarity">
    <text evidence="5">Belongs to the CofC family.</text>
</comment>
<keyword evidence="7" id="KW-1185">Reference proteome</keyword>
<evidence type="ECO:0000313" key="6">
    <source>
        <dbReference type="EMBL" id="MBP1923062.1"/>
    </source>
</evidence>
<dbReference type="PANTHER" id="PTHR40392:SF1">
    <property type="entry name" value="2-PHOSPHO-L-LACTATE GUANYLYLTRANSFERASE"/>
    <property type="match status" value="1"/>
</dbReference>
<dbReference type="GO" id="GO:0043814">
    <property type="term" value="F:phospholactate guanylyltransferase activity"/>
    <property type="evidence" value="ECO:0007669"/>
    <property type="project" value="UniProtKB-EC"/>
</dbReference>
<protein>
    <recommendedName>
        <fullName evidence="5">2-phospho-L-lactate guanylyltransferase</fullName>
        <shortName evidence="5">LP guanylyltransferase</shortName>
        <ecNumber evidence="5">2.7.7.68</ecNumber>
    </recommendedName>
</protein>
<comment type="subunit">
    <text evidence="5">Homodimer.</text>
</comment>
<sequence>MEVLVPFSADRPKSRLAEFFSPDERESLARSMLDDVLRAVTGAGGDPRLLSTEQLDPPVDHPVTVDSRPLTAAVNAVLAEREPTESDPLAVVMADLALATPPVLGRLFDADGDVVIVPGRGGGTNALVVRTPSFRVDYHGLSYLDHRESAAAVDAAVTVFDSHRLATDIDERADLVELLIHGDGAATDWLREAGVTLDIDEGRVGVGRSDN</sequence>
<keyword evidence="4 5" id="KW-0342">GTP-binding</keyword>
<organism evidence="6 7">
    <name type="scientific">Halorubrum alkaliphilum</name>
    <dbReference type="NCBI Taxonomy" id="261290"/>
    <lineage>
        <taxon>Archaea</taxon>
        <taxon>Methanobacteriati</taxon>
        <taxon>Methanobacteriota</taxon>
        <taxon>Stenosarchaea group</taxon>
        <taxon>Halobacteria</taxon>
        <taxon>Halobacteriales</taxon>
        <taxon>Haloferacaceae</taxon>
        <taxon>Halorubrum</taxon>
    </lineage>
</organism>
<comment type="pathway">
    <text evidence="5">Cofactor biosynthesis; coenzyme F420 biosynthesis.</text>
</comment>
<dbReference type="GO" id="GO:0052645">
    <property type="term" value="P:F420-0 metabolic process"/>
    <property type="evidence" value="ECO:0007669"/>
    <property type="project" value="UniProtKB-UniRule"/>
</dbReference>
<proteinExistence type="inferred from homology"/>
<dbReference type="Pfam" id="PF01983">
    <property type="entry name" value="CofC"/>
    <property type="match status" value="1"/>
</dbReference>
<dbReference type="NCBIfam" id="TIGR03552">
    <property type="entry name" value="F420_cofC"/>
    <property type="match status" value="1"/>
</dbReference>
<accession>A0A8T4GIZ3</accession>
<keyword evidence="3 5" id="KW-0547">Nucleotide-binding</keyword>
<dbReference type="SUPFAM" id="SSF53448">
    <property type="entry name" value="Nucleotide-diphospho-sugar transferases"/>
    <property type="match status" value="1"/>
</dbReference>
<dbReference type="GO" id="GO:0005525">
    <property type="term" value="F:GTP binding"/>
    <property type="evidence" value="ECO:0007669"/>
    <property type="project" value="UniProtKB-KW"/>
</dbReference>
<evidence type="ECO:0000256" key="4">
    <source>
        <dbReference type="ARBA" id="ARBA00023134"/>
    </source>
</evidence>
<dbReference type="OrthoDB" id="11179at2157"/>
<dbReference type="Gene3D" id="3.90.550.10">
    <property type="entry name" value="Spore Coat Polysaccharide Biosynthesis Protein SpsA, Chain A"/>
    <property type="match status" value="1"/>
</dbReference>
<evidence type="ECO:0000256" key="3">
    <source>
        <dbReference type="ARBA" id="ARBA00022741"/>
    </source>
</evidence>
<evidence type="ECO:0000256" key="2">
    <source>
        <dbReference type="ARBA" id="ARBA00022695"/>
    </source>
</evidence>
<dbReference type="EC" id="2.7.7.68" evidence="5"/>
<evidence type="ECO:0000256" key="1">
    <source>
        <dbReference type="ARBA" id="ARBA00022679"/>
    </source>
</evidence>
<keyword evidence="1 5" id="KW-0808">Transferase</keyword>
<dbReference type="InterPro" id="IPR002835">
    <property type="entry name" value="CofC"/>
</dbReference>
<comment type="caution">
    <text evidence="6">The sequence shown here is derived from an EMBL/GenBank/DDBJ whole genome shotgun (WGS) entry which is preliminary data.</text>
</comment>
<gene>
    <name evidence="5" type="primary">cofC</name>
    <name evidence="6" type="ORF">J2751_002099</name>
</gene>
<dbReference type="PANTHER" id="PTHR40392">
    <property type="entry name" value="2-PHOSPHO-L-LACTATE GUANYLYLTRANSFERASE"/>
    <property type="match status" value="1"/>
</dbReference>
<dbReference type="InterPro" id="IPR029044">
    <property type="entry name" value="Nucleotide-diphossugar_trans"/>
</dbReference>
<dbReference type="AlphaFoldDB" id="A0A8T4GIZ3"/>
<dbReference type="RefSeq" id="WP_209485787.1">
    <property type="nucleotide sequence ID" value="NZ_JAGGKQ010000015.1"/>
</dbReference>
<dbReference type="EMBL" id="JAGGKQ010000015">
    <property type="protein sequence ID" value="MBP1923062.1"/>
    <property type="molecule type" value="Genomic_DNA"/>
</dbReference>
<evidence type="ECO:0000313" key="7">
    <source>
        <dbReference type="Proteomes" id="UP000823588"/>
    </source>
</evidence>
<keyword evidence="2 5" id="KW-0548">Nucleotidyltransferase</keyword>
<dbReference type="HAMAP" id="MF_02114">
    <property type="entry name" value="CofC"/>
    <property type="match status" value="1"/>
</dbReference>
<dbReference type="Proteomes" id="UP000823588">
    <property type="component" value="Unassembled WGS sequence"/>
</dbReference>
<evidence type="ECO:0000256" key="5">
    <source>
        <dbReference type="HAMAP-Rule" id="MF_02114"/>
    </source>
</evidence>
<comment type="catalytic activity">
    <reaction evidence="5">
        <text>(2S)-2-phospholactate + GTP + H(+) = (2S)-lactyl-2-diphospho-5'-guanosine + diphosphate</text>
        <dbReference type="Rhea" id="RHEA:63424"/>
        <dbReference type="ChEBI" id="CHEBI:15378"/>
        <dbReference type="ChEBI" id="CHEBI:33019"/>
        <dbReference type="ChEBI" id="CHEBI:37565"/>
        <dbReference type="ChEBI" id="CHEBI:59435"/>
        <dbReference type="ChEBI" id="CHEBI:59906"/>
        <dbReference type="EC" id="2.7.7.68"/>
    </reaction>
</comment>
<dbReference type="Gene3D" id="6.10.140.50">
    <property type="match status" value="1"/>
</dbReference>